<gene>
    <name evidence="1" type="ORF">UFOPK3099_01307</name>
</gene>
<accession>A0A6J6ZGF4</accession>
<evidence type="ECO:0000313" key="1">
    <source>
        <dbReference type="EMBL" id="CAB4819563.1"/>
    </source>
</evidence>
<name>A0A6J6ZGF4_9ZZZZ</name>
<dbReference type="EMBL" id="CAFAAV010000088">
    <property type="protein sequence ID" value="CAB4819563.1"/>
    <property type="molecule type" value="Genomic_DNA"/>
</dbReference>
<dbReference type="SUPFAM" id="SSF49503">
    <property type="entry name" value="Cupredoxins"/>
    <property type="match status" value="1"/>
</dbReference>
<reference evidence="1" key="1">
    <citation type="submission" date="2020-05" db="EMBL/GenBank/DDBJ databases">
        <authorList>
            <person name="Chiriac C."/>
            <person name="Salcher M."/>
            <person name="Ghai R."/>
            <person name="Kavagutti S V."/>
        </authorList>
    </citation>
    <scope>NUCLEOTIDE SEQUENCE</scope>
</reference>
<proteinExistence type="predicted"/>
<sequence>MTTSRISRILASGALVLAFTATAAACGTSRESGIGGAESSPIGSKDPATYEYKVPFGTGNKIDSGEVVSIMPQTLDVKVGESIRIVNDDIRDYMIGPFFVSAGQTLAMRFTHEGPIKGVCQINPEGEFIINVSV</sequence>
<dbReference type="InterPro" id="IPR008972">
    <property type="entry name" value="Cupredoxin"/>
</dbReference>
<protein>
    <submittedName>
        <fullName evidence="1">Unannotated protein</fullName>
    </submittedName>
</protein>
<organism evidence="1">
    <name type="scientific">freshwater metagenome</name>
    <dbReference type="NCBI Taxonomy" id="449393"/>
    <lineage>
        <taxon>unclassified sequences</taxon>
        <taxon>metagenomes</taxon>
        <taxon>ecological metagenomes</taxon>
    </lineage>
</organism>
<dbReference type="AlphaFoldDB" id="A0A6J6ZGF4"/>
<dbReference type="PROSITE" id="PS51257">
    <property type="entry name" value="PROKAR_LIPOPROTEIN"/>
    <property type="match status" value="1"/>
</dbReference>